<feature type="transmembrane region" description="Helical" evidence="1">
    <location>
        <begin position="143"/>
        <end position="160"/>
    </location>
</feature>
<evidence type="ECO:0000256" key="1">
    <source>
        <dbReference type="SAM" id="Phobius"/>
    </source>
</evidence>
<reference evidence="2" key="1">
    <citation type="submission" date="2017-10" db="EMBL/GenBank/DDBJ databases">
        <title>Draft genome sequence of the planktic cyanobacteria Tychonema bourrellyi isolated from alpine lentic freshwater.</title>
        <authorList>
            <person name="Tett A."/>
            <person name="Armanini F."/>
            <person name="Asnicar F."/>
            <person name="Boscaini A."/>
            <person name="Pasolli E."/>
            <person name="Zolfo M."/>
            <person name="Donati C."/>
            <person name="Salmaso N."/>
            <person name="Segata N."/>
        </authorList>
    </citation>
    <scope>NUCLEOTIDE SEQUENCE</scope>
    <source>
        <strain evidence="2">FEM_GT703</strain>
    </source>
</reference>
<keyword evidence="1" id="KW-0472">Membrane</keyword>
<keyword evidence="3" id="KW-1185">Reference proteome</keyword>
<feature type="transmembrane region" description="Helical" evidence="1">
    <location>
        <begin position="107"/>
        <end position="131"/>
    </location>
</feature>
<evidence type="ECO:0000313" key="2">
    <source>
        <dbReference type="EMBL" id="PHX56713.1"/>
    </source>
</evidence>
<dbReference type="Proteomes" id="UP000226442">
    <property type="component" value="Unassembled WGS sequence"/>
</dbReference>
<sequence length="205" mass="23316">MTISRSVIRINCLSLLLVGLLTVLTQFSGLKVSDLFFFPYFSPNPSIAFLTRTFQILCSVPVIICTFTYGLAKSLQPRHPENRFILFSALVTGGFLLNEIYRVHIYMIGVGIPKLAVCLLYAVVLSSYGWFCRRDLKSTPYQILLAGWGLLFFAIGIDTLKLKSQIFASLLEGVPKLFSEINIAFYYWYVCKCFLQKILYQSIDN</sequence>
<dbReference type="EMBL" id="NXIB02000013">
    <property type="protein sequence ID" value="PHX56713.1"/>
    <property type="molecule type" value="Genomic_DNA"/>
</dbReference>
<evidence type="ECO:0008006" key="4">
    <source>
        <dbReference type="Google" id="ProtNLM"/>
    </source>
</evidence>
<keyword evidence="1" id="KW-0812">Transmembrane</keyword>
<dbReference type="OrthoDB" id="428281at2"/>
<proteinExistence type="predicted"/>
<gene>
    <name evidence="2" type="ORF">CP500_003610</name>
</gene>
<name>A0A2G4F4K4_9CYAN</name>
<organism evidence="2 3">
    <name type="scientific">Tychonema bourrellyi FEM_GT703</name>
    <dbReference type="NCBI Taxonomy" id="2040638"/>
    <lineage>
        <taxon>Bacteria</taxon>
        <taxon>Bacillati</taxon>
        <taxon>Cyanobacteriota</taxon>
        <taxon>Cyanophyceae</taxon>
        <taxon>Oscillatoriophycideae</taxon>
        <taxon>Oscillatoriales</taxon>
        <taxon>Microcoleaceae</taxon>
        <taxon>Tychonema</taxon>
    </lineage>
</organism>
<feature type="transmembrane region" description="Helical" evidence="1">
    <location>
        <begin position="84"/>
        <end position="101"/>
    </location>
</feature>
<feature type="transmembrane region" description="Helical" evidence="1">
    <location>
        <begin position="53"/>
        <end position="72"/>
    </location>
</feature>
<dbReference type="AlphaFoldDB" id="A0A2G4F4K4"/>
<evidence type="ECO:0000313" key="3">
    <source>
        <dbReference type="Proteomes" id="UP000226442"/>
    </source>
</evidence>
<comment type="caution">
    <text evidence="2">The sequence shown here is derived from an EMBL/GenBank/DDBJ whole genome shotgun (WGS) entry which is preliminary data.</text>
</comment>
<keyword evidence="1" id="KW-1133">Transmembrane helix</keyword>
<protein>
    <recommendedName>
        <fullName evidence="4">DUF998 domain-containing protein</fullName>
    </recommendedName>
</protein>
<accession>A0A2G4F4K4</accession>